<evidence type="ECO:0000313" key="3">
    <source>
        <dbReference type="Proteomes" id="UP000015480"/>
    </source>
</evidence>
<dbReference type="OrthoDB" id="4206561at2"/>
<dbReference type="STRING" id="1367847.JCM7686_0795"/>
<proteinExistence type="predicted"/>
<dbReference type="RefSeq" id="WP_020949543.1">
    <property type="nucleotide sequence ID" value="NC_022041.1"/>
</dbReference>
<feature type="domain" description="Lambda phage tail tube protein N-terminal" evidence="1">
    <location>
        <begin position="23"/>
        <end position="137"/>
    </location>
</feature>
<dbReference type="EMBL" id="CP006650">
    <property type="protein sequence ID" value="AGT07904.1"/>
    <property type="molecule type" value="Genomic_DNA"/>
</dbReference>
<dbReference type="eggNOG" id="ENOG5030KC2">
    <property type="taxonomic scope" value="Bacteria"/>
</dbReference>
<dbReference type="Gene3D" id="4.10.410.40">
    <property type="match status" value="1"/>
</dbReference>
<reference evidence="2 3" key="1">
    <citation type="journal article" date="2014" name="BMC Genomics">
        <title>Architecture and functions of a multipartite genome of the methylotrophic bacterium Paracoccus aminophilus JCM 7686, containing primary and secondary chromids.</title>
        <authorList>
            <person name="Dziewit L."/>
            <person name="Czarnecki J."/>
            <person name="Wibberg D."/>
            <person name="Radlinska M."/>
            <person name="Mrozek P."/>
            <person name="Szymczak M."/>
            <person name="Schluter A."/>
            <person name="Puhler A."/>
            <person name="Bartosik D."/>
        </authorList>
    </citation>
    <scope>NUCLEOTIDE SEQUENCE [LARGE SCALE GENOMIC DNA]</scope>
    <source>
        <strain evidence="2">JCM 7686</strain>
    </source>
</reference>
<protein>
    <submittedName>
        <fullName evidence="2">Outer capsid protein</fullName>
    </submittedName>
</protein>
<evidence type="ECO:0000259" key="1">
    <source>
        <dbReference type="Pfam" id="PF16461"/>
    </source>
</evidence>
<dbReference type="PATRIC" id="fig|1367847.3.peg.752"/>
<accession>S5XL12</accession>
<dbReference type="HOGENOM" id="CLU_149368_0_0_5"/>
<name>S5XL12_PARAH</name>
<dbReference type="KEGG" id="pami:JCM7686_0795"/>
<gene>
    <name evidence="2" type="ORF">JCM7686_0795</name>
</gene>
<dbReference type="AlphaFoldDB" id="S5XL12"/>
<evidence type="ECO:0000313" key="2">
    <source>
        <dbReference type="EMBL" id="AGT07904.1"/>
    </source>
</evidence>
<sequence length="146" mass="14938">MPETNAQIGLGAKLGIKAASGGTYDSFAEVTRLTPAGWTRNTVDATHLESPDAYAEFIAGLKTASDCTFDVNWVPAASDPLLAAFEAGAGEFQLTFPSGTVGMQFKGIVTAFAPGEISPEGKLTASVTIKPSGRPVIVALPAVPGP</sequence>
<keyword evidence="3" id="KW-1185">Reference proteome</keyword>
<organism evidence="2 3">
    <name type="scientific">Paracoccus aminophilus JCM 7686</name>
    <dbReference type="NCBI Taxonomy" id="1367847"/>
    <lineage>
        <taxon>Bacteria</taxon>
        <taxon>Pseudomonadati</taxon>
        <taxon>Pseudomonadota</taxon>
        <taxon>Alphaproteobacteria</taxon>
        <taxon>Rhodobacterales</taxon>
        <taxon>Paracoccaceae</taxon>
        <taxon>Paracoccus</taxon>
    </lineage>
</organism>
<dbReference type="Proteomes" id="UP000015480">
    <property type="component" value="Chromosome"/>
</dbReference>
<dbReference type="InterPro" id="IPR032494">
    <property type="entry name" value="Phage_TTP_N"/>
</dbReference>
<dbReference type="Pfam" id="PF16461">
    <property type="entry name" value="Phage_TTP_12"/>
    <property type="match status" value="1"/>
</dbReference>